<evidence type="ECO:0000256" key="1">
    <source>
        <dbReference type="SAM" id="MobiDB-lite"/>
    </source>
</evidence>
<protein>
    <submittedName>
        <fullName evidence="2">Uncharacterized protein</fullName>
    </submittedName>
</protein>
<feature type="compositionally biased region" description="Basic residues" evidence="1">
    <location>
        <begin position="32"/>
        <end position="45"/>
    </location>
</feature>
<organism evidence="2 3">
    <name type="scientific">Bacteroides pyogenes F0041</name>
    <dbReference type="NCBI Taxonomy" id="1321819"/>
    <lineage>
        <taxon>Bacteria</taxon>
        <taxon>Pseudomonadati</taxon>
        <taxon>Bacteroidota</taxon>
        <taxon>Bacteroidia</taxon>
        <taxon>Bacteroidales</taxon>
        <taxon>Bacteroidaceae</taxon>
        <taxon>Bacteroides</taxon>
    </lineage>
</organism>
<name>U2CB85_9BACE</name>
<evidence type="ECO:0000313" key="2">
    <source>
        <dbReference type="EMBL" id="ERI81780.1"/>
    </source>
</evidence>
<dbReference type="HOGENOM" id="CLU_2894699_0_0_10"/>
<feature type="region of interest" description="Disordered" evidence="1">
    <location>
        <begin position="31"/>
        <end position="62"/>
    </location>
</feature>
<accession>U2CB85</accession>
<evidence type="ECO:0000313" key="3">
    <source>
        <dbReference type="Proteomes" id="UP000016496"/>
    </source>
</evidence>
<sequence>MATTVSIYAHGNSKICVPDRKYKPLNNNEIRKSKKKDTGRRRRTFARGGRSGYRCMKRTEKP</sequence>
<comment type="caution">
    <text evidence="2">The sequence shown here is derived from an EMBL/GenBank/DDBJ whole genome shotgun (WGS) entry which is preliminary data.</text>
</comment>
<proteinExistence type="predicted"/>
<dbReference type="Proteomes" id="UP000016496">
    <property type="component" value="Unassembled WGS sequence"/>
</dbReference>
<reference evidence="2 3" key="1">
    <citation type="submission" date="2013-08" db="EMBL/GenBank/DDBJ databases">
        <authorList>
            <person name="Weinstock G."/>
            <person name="Sodergren E."/>
            <person name="Wylie T."/>
            <person name="Fulton L."/>
            <person name="Fulton R."/>
            <person name="Fronick C."/>
            <person name="O'Laughlin M."/>
            <person name="Godfrey J."/>
            <person name="Miner T."/>
            <person name="Herter B."/>
            <person name="Appelbaum E."/>
            <person name="Cordes M."/>
            <person name="Lek S."/>
            <person name="Wollam A."/>
            <person name="Pepin K.H."/>
            <person name="Palsikar V.B."/>
            <person name="Mitreva M."/>
            <person name="Wilson R.K."/>
        </authorList>
    </citation>
    <scope>NUCLEOTIDE SEQUENCE [LARGE SCALE GENOMIC DNA]</scope>
    <source>
        <strain evidence="2 3">F0041</strain>
    </source>
</reference>
<dbReference type="EMBL" id="AWSV01000154">
    <property type="protein sequence ID" value="ERI81780.1"/>
    <property type="molecule type" value="Genomic_DNA"/>
</dbReference>
<gene>
    <name evidence="2" type="ORF">HMPREF1981_02966</name>
</gene>
<dbReference type="AlphaFoldDB" id="U2CB85"/>